<dbReference type="EMBL" id="CAJNNV010011327">
    <property type="protein sequence ID" value="CAE8599630.1"/>
    <property type="molecule type" value="Genomic_DNA"/>
</dbReference>
<evidence type="ECO:0000313" key="11">
    <source>
        <dbReference type="Proteomes" id="UP000654075"/>
    </source>
</evidence>
<dbReference type="OMA" id="CANAFDV"/>
<proteinExistence type="inferred from homology"/>
<keyword evidence="11" id="KW-1185">Reference proteome</keyword>
<evidence type="ECO:0000256" key="4">
    <source>
        <dbReference type="ARBA" id="ARBA00022692"/>
    </source>
</evidence>
<dbReference type="InterPro" id="IPR050391">
    <property type="entry name" value="Mito_Metabolite_Transporter"/>
</dbReference>
<evidence type="ECO:0000256" key="7">
    <source>
        <dbReference type="ARBA" id="ARBA00023136"/>
    </source>
</evidence>
<dbReference type="OrthoDB" id="448589at2759"/>
<dbReference type="GO" id="GO:0016020">
    <property type="term" value="C:membrane"/>
    <property type="evidence" value="ECO:0007669"/>
    <property type="project" value="UniProtKB-SubCell"/>
</dbReference>
<name>A0A813EGD2_POLGL</name>
<comment type="similarity">
    <text evidence="2 9">Belongs to the mitochondrial carrier (TC 2.A.29) family.</text>
</comment>
<reference evidence="10" key="1">
    <citation type="submission" date="2021-02" db="EMBL/GenBank/DDBJ databases">
        <authorList>
            <person name="Dougan E. K."/>
            <person name="Rhodes N."/>
            <person name="Thang M."/>
            <person name="Chan C."/>
        </authorList>
    </citation>
    <scope>NUCLEOTIDE SEQUENCE</scope>
</reference>
<feature type="repeat" description="Solcar" evidence="8">
    <location>
        <begin position="207"/>
        <end position="293"/>
    </location>
</feature>
<keyword evidence="4 8" id="KW-0812">Transmembrane</keyword>
<evidence type="ECO:0000256" key="1">
    <source>
        <dbReference type="ARBA" id="ARBA00004141"/>
    </source>
</evidence>
<sequence>MVVSVVHSEVVRDILAAGTSSAAVSALLNPIDVVKTRRQVGIPRTAIQEAVAVWRERGAWRGLWRPGLTASIVRELLYSGCTKGLYPLARDAVSPKDGPPGLGHRALAAALTGLGGSLCANGPDVVKVRLFAAPDRYGGFVVAAREIARSEGLVRGLLVRGVSASAPRGAAIAIGEVTTYDHTKATLREHWPGASEVGLGQDSRRRESFSLHIVTSLITGLVATTVTAPFDLLKSRVMADDGGRYPRGFADALSSILRDEGPAALFRGWWPAYCRLGPHAILTFPLLEQVRRALGLGYL</sequence>
<dbReference type="Proteomes" id="UP000654075">
    <property type="component" value="Unassembled WGS sequence"/>
</dbReference>
<dbReference type="Gene3D" id="1.50.40.10">
    <property type="entry name" value="Mitochondrial carrier domain"/>
    <property type="match status" value="1"/>
</dbReference>
<evidence type="ECO:0000313" key="10">
    <source>
        <dbReference type="EMBL" id="CAE8599630.1"/>
    </source>
</evidence>
<evidence type="ECO:0000256" key="3">
    <source>
        <dbReference type="ARBA" id="ARBA00022448"/>
    </source>
</evidence>
<dbReference type="AlphaFoldDB" id="A0A813EGD2"/>
<evidence type="ECO:0000256" key="6">
    <source>
        <dbReference type="ARBA" id="ARBA00022989"/>
    </source>
</evidence>
<evidence type="ECO:0000256" key="2">
    <source>
        <dbReference type="ARBA" id="ARBA00006375"/>
    </source>
</evidence>
<dbReference type="InterPro" id="IPR018108">
    <property type="entry name" value="MCP_transmembrane"/>
</dbReference>
<comment type="caution">
    <text evidence="10">The sequence shown here is derived from an EMBL/GenBank/DDBJ whole genome shotgun (WGS) entry which is preliminary data.</text>
</comment>
<dbReference type="PROSITE" id="PS50920">
    <property type="entry name" value="SOLCAR"/>
    <property type="match status" value="1"/>
</dbReference>
<evidence type="ECO:0000256" key="5">
    <source>
        <dbReference type="ARBA" id="ARBA00022737"/>
    </source>
</evidence>
<keyword evidence="7 8" id="KW-0472">Membrane</keyword>
<dbReference type="Pfam" id="PF00153">
    <property type="entry name" value="Mito_carr"/>
    <property type="match status" value="3"/>
</dbReference>
<organism evidence="10 11">
    <name type="scientific">Polarella glacialis</name>
    <name type="common">Dinoflagellate</name>
    <dbReference type="NCBI Taxonomy" id="89957"/>
    <lineage>
        <taxon>Eukaryota</taxon>
        <taxon>Sar</taxon>
        <taxon>Alveolata</taxon>
        <taxon>Dinophyceae</taxon>
        <taxon>Suessiales</taxon>
        <taxon>Suessiaceae</taxon>
        <taxon>Polarella</taxon>
    </lineage>
</organism>
<evidence type="ECO:0000256" key="9">
    <source>
        <dbReference type="RuleBase" id="RU000488"/>
    </source>
</evidence>
<dbReference type="InterPro" id="IPR023395">
    <property type="entry name" value="MCP_dom_sf"/>
</dbReference>
<keyword evidence="3 9" id="KW-0813">Transport</keyword>
<evidence type="ECO:0000256" key="8">
    <source>
        <dbReference type="PROSITE-ProRule" id="PRU00282"/>
    </source>
</evidence>
<accession>A0A813EGD2</accession>
<dbReference type="PANTHER" id="PTHR45618">
    <property type="entry name" value="MITOCHONDRIAL DICARBOXYLATE CARRIER-RELATED"/>
    <property type="match status" value="1"/>
</dbReference>
<keyword evidence="6" id="KW-1133">Transmembrane helix</keyword>
<protein>
    <submittedName>
        <fullName evidence="10">Uncharacterized protein</fullName>
    </submittedName>
</protein>
<gene>
    <name evidence="10" type="ORF">PGLA1383_LOCUS17976</name>
</gene>
<keyword evidence="5" id="KW-0677">Repeat</keyword>
<comment type="subcellular location">
    <subcellularLocation>
        <location evidence="1">Membrane</location>
        <topology evidence="1">Multi-pass membrane protein</topology>
    </subcellularLocation>
</comment>
<dbReference type="SUPFAM" id="SSF103506">
    <property type="entry name" value="Mitochondrial carrier"/>
    <property type="match status" value="1"/>
</dbReference>